<feature type="binding site" evidence="9">
    <location>
        <begin position="89"/>
        <end position="91"/>
    </location>
    <ligand>
        <name>ATP</name>
        <dbReference type="ChEBI" id="CHEBI:30616"/>
    </ligand>
</feature>
<keyword evidence="1 9" id="KW-0963">Cytoplasm</keyword>
<dbReference type="GO" id="GO:0004595">
    <property type="term" value="F:pantetheine-phosphate adenylyltransferase activity"/>
    <property type="evidence" value="ECO:0007669"/>
    <property type="project" value="UniProtKB-EC"/>
</dbReference>
<comment type="caution">
    <text evidence="11">The sequence shown here is derived from an EMBL/GenBank/DDBJ whole genome shotgun (WGS) entry which is preliminary data.</text>
</comment>
<dbReference type="PANTHER" id="PTHR21342:SF1">
    <property type="entry name" value="PHOSPHOPANTETHEINE ADENYLYLTRANSFERASE"/>
    <property type="match status" value="1"/>
</dbReference>
<feature type="binding site" evidence="9">
    <location>
        <position position="42"/>
    </location>
    <ligand>
        <name>substrate</name>
    </ligand>
</feature>
<dbReference type="Pfam" id="PF01467">
    <property type="entry name" value="CTP_transf_like"/>
    <property type="match status" value="1"/>
</dbReference>
<evidence type="ECO:0000313" key="12">
    <source>
        <dbReference type="Proteomes" id="UP000664882"/>
    </source>
</evidence>
<dbReference type="PANTHER" id="PTHR21342">
    <property type="entry name" value="PHOSPHOPANTETHEINE ADENYLYLTRANSFERASE"/>
    <property type="match status" value="1"/>
</dbReference>
<keyword evidence="2 9" id="KW-0808">Transferase</keyword>
<dbReference type="CDD" id="cd02163">
    <property type="entry name" value="PPAT"/>
    <property type="match status" value="1"/>
</dbReference>
<evidence type="ECO:0000256" key="8">
    <source>
        <dbReference type="ARBA" id="ARBA00029346"/>
    </source>
</evidence>
<dbReference type="HAMAP" id="MF_00151">
    <property type="entry name" value="PPAT_bact"/>
    <property type="match status" value="1"/>
</dbReference>
<keyword evidence="5 9" id="KW-0067">ATP-binding</keyword>
<feature type="domain" description="Cytidyltransferase-like" evidence="10">
    <location>
        <begin position="6"/>
        <end position="134"/>
    </location>
</feature>
<comment type="catalytic activity">
    <reaction evidence="8 9">
        <text>(R)-4'-phosphopantetheine + ATP + H(+) = 3'-dephospho-CoA + diphosphate</text>
        <dbReference type="Rhea" id="RHEA:19801"/>
        <dbReference type="ChEBI" id="CHEBI:15378"/>
        <dbReference type="ChEBI" id="CHEBI:30616"/>
        <dbReference type="ChEBI" id="CHEBI:33019"/>
        <dbReference type="ChEBI" id="CHEBI:57328"/>
        <dbReference type="ChEBI" id="CHEBI:61723"/>
        <dbReference type="EC" id="2.7.7.3"/>
    </reaction>
</comment>
<evidence type="ECO:0000313" key="11">
    <source>
        <dbReference type="EMBL" id="MBO1519888.1"/>
    </source>
</evidence>
<comment type="subunit">
    <text evidence="9">Homohexamer.</text>
</comment>
<feature type="binding site" evidence="9">
    <location>
        <position position="74"/>
    </location>
    <ligand>
        <name>substrate</name>
    </ligand>
</feature>
<sequence length="161" mass="17842">MSTRVIYPGTFDPITHGHLDLITRAAQLFDEVIVAVATSSSKQPMFNLDEREALIKQTTCNLANVHVMGFSGLLVDFAKQQQANVLIRGLRTVSDFEYEFQLSNMNRHLMPDLETVFLTPSPAYSFVSSSLIKDVVRHGGDISQFVPEAVASAITLKLVKD</sequence>
<evidence type="ECO:0000256" key="1">
    <source>
        <dbReference type="ARBA" id="ARBA00022490"/>
    </source>
</evidence>
<dbReference type="Gene3D" id="3.40.50.620">
    <property type="entry name" value="HUPs"/>
    <property type="match status" value="1"/>
</dbReference>
<dbReference type="EC" id="2.7.7.3" evidence="9"/>
<dbReference type="NCBIfam" id="TIGR00125">
    <property type="entry name" value="cyt_tran_rel"/>
    <property type="match status" value="1"/>
</dbReference>
<keyword evidence="7 9" id="KW-0173">Coenzyme A biosynthesis</keyword>
<comment type="subcellular location">
    <subcellularLocation>
        <location evidence="9">Cytoplasm</location>
    </subcellularLocation>
</comment>
<keyword evidence="3 9" id="KW-0548">Nucleotidyltransferase</keyword>
<evidence type="ECO:0000256" key="2">
    <source>
        <dbReference type="ARBA" id="ARBA00022679"/>
    </source>
</evidence>
<evidence type="ECO:0000256" key="3">
    <source>
        <dbReference type="ARBA" id="ARBA00022695"/>
    </source>
</evidence>
<evidence type="ECO:0000259" key="10">
    <source>
        <dbReference type="Pfam" id="PF01467"/>
    </source>
</evidence>
<keyword evidence="6 9" id="KW-0460">Magnesium</keyword>
<comment type="function">
    <text evidence="9">Reversibly transfers an adenylyl group from ATP to 4'-phosphopantetheine, yielding dephospho-CoA (dPCoA) and pyrophosphate.</text>
</comment>
<feature type="binding site" evidence="9">
    <location>
        <begin position="10"/>
        <end position="11"/>
    </location>
    <ligand>
        <name>ATP</name>
        <dbReference type="ChEBI" id="CHEBI:30616"/>
    </ligand>
</feature>
<evidence type="ECO:0000256" key="9">
    <source>
        <dbReference type="HAMAP-Rule" id="MF_00151"/>
    </source>
</evidence>
<evidence type="ECO:0000256" key="6">
    <source>
        <dbReference type="ARBA" id="ARBA00022842"/>
    </source>
</evidence>
<proteinExistence type="inferred from homology"/>
<reference evidence="11 12" key="1">
    <citation type="submission" date="2021-03" db="EMBL/GenBank/DDBJ databases">
        <title>Oceanisphaera sp. nov., isolated from the intestine.</title>
        <authorList>
            <person name="Zhao L.-H."/>
            <person name="Shi L.-F."/>
        </authorList>
    </citation>
    <scope>NUCLEOTIDE SEQUENCE [LARGE SCALE GENOMIC DNA]</scope>
    <source>
        <strain evidence="11 12">DM8</strain>
    </source>
</reference>
<dbReference type="InterPro" id="IPR001980">
    <property type="entry name" value="PPAT"/>
</dbReference>
<dbReference type="NCBIfam" id="TIGR01510">
    <property type="entry name" value="coaD_prev_kdtB"/>
    <property type="match status" value="1"/>
</dbReference>
<keyword evidence="4 9" id="KW-0547">Nucleotide-binding</keyword>
<dbReference type="InterPro" id="IPR014729">
    <property type="entry name" value="Rossmann-like_a/b/a_fold"/>
</dbReference>
<evidence type="ECO:0000256" key="4">
    <source>
        <dbReference type="ARBA" id="ARBA00022741"/>
    </source>
</evidence>
<feature type="site" description="Transition state stabilizer" evidence="9">
    <location>
        <position position="18"/>
    </location>
</feature>
<feature type="binding site" evidence="9">
    <location>
        <position position="18"/>
    </location>
    <ligand>
        <name>ATP</name>
        <dbReference type="ChEBI" id="CHEBI:30616"/>
    </ligand>
</feature>
<comment type="similarity">
    <text evidence="9">Belongs to the bacterial CoaD family.</text>
</comment>
<dbReference type="PRINTS" id="PR01020">
    <property type="entry name" value="LPSBIOSNTHSS"/>
</dbReference>
<accession>A0ABS3NHL8</accession>
<evidence type="ECO:0000256" key="7">
    <source>
        <dbReference type="ARBA" id="ARBA00022993"/>
    </source>
</evidence>
<name>A0ABS3NHL8_9GAMM</name>
<feature type="binding site" evidence="9">
    <location>
        <begin position="124"/>
        <end position="130"/>
    </location>
    <ligand>
        <name>ATP</name>
        <dbReference type="ChEBI" id="CHEBI:30616"/>
    </ligand>
</feature>
<feature type="binding site" evidence="9">
    <location>
        <position position="10"/>
    </location>
    <ligand>
        <name>substrate</name>
    </ligand>
</feature>
<feature type="binding site" evidence="9">
    <location>
        <position position="88"/>
    </location>
    <ligand>
        <name>substrate</name>
    </ligand>
</feature>
<feature type="binding site" evidence="9">
    <location>
        <position position="99"/>
    </location>
    <ligand>
        <name>ATP</name>
        <dbReference type="ChEBI" id="CHEBI:30616"/>
    </ligand>
</feature>
<evidence type="ECO:0000256" key="5">
    <source>
        <dbReference type="ARBA" id="ARBA00022840"/>
    </source>
</evidence>
<dbReference type="InterPro" id="IPR004821">
    <property type="entry name" value="Cyt_trans-like"/>
</dbReference>
<protein>
    <recommendedName>
        <fullName evidence="9">Phosphopantetheine adenylyltransferase</fullName>
        <ecNumber evidence="9">2.7.7.3</ecNumber>
    </recommendedName>
    <alternativeName>
        <fullName evidence="9">Dephospho-CoA pyrophosphorylase</fullName>
    </alternativeName>
    <alternativeName>
        <fullName evidence="9">Pantetheine-phosphate adenylyltransferase</fullName>
        <shortName evidence="9">PPAT</shortName>
    </alternativeName>
</protein>
<keyword evidence="12" id="KW-1185">Reference proteome</keyword>
<gene>
    <name evidence="9 11" type="primary">coaD</name>
    <name evidence="11" type="ORF">J3U76_09640</name>
</gene>
<organism evidence="11 12">
    <name type="scientific">Oceanisphaera pacifica</name>
    <dbReference type="NCBI Taxonomy" id="2818389"/>
    <lineage>
        <taxon>Bacteria</taxon>
        <taxon>Pseudomonadati</taxon>
        <taxon>Pseudomonadota</taxon>
        <taxon>Gammaproteobacteria</taxon>
        <taxon>Aeromonadales</taxon>
        <taxon>Aeromonadaceae</taxon>
        <taxon>Oceanisphaera</taxon>
    </lineage>
</organism>
<dbReference type="RefSeq" id="WP_208005764.1">
    <property type="nucleotide sequence ID" value="NZ_JAGDFX010000010.1"/>
</dbReference>
<dbReference type="SUPFAM" id="SSF52374">
    <property type="entry name" value="Nucleotidylyl transferase"/>
    <property type="match status" value="1"/>
</dbReference>
<dbReference type="Proteomes" id="UP000664882">
    <property type="component" value="Unassembled WGS sequence"/>
</dbReference>
<comment type="cofactor">
    <cofactor evidence="9">
        <name>Mg(2+)</name>
        <dbReference type="ChEBI" id="CHEBI:18420"/>
    </cofactor>
</comment>
<comment type="pathway">
    <text evidence="9">Cofactor biosynthesis; coenzyme A biosynthesis; CoA from (R)-pantothenate: step 4/5.</text>
</comment>
<dbReference type="EMBL" id="JAGDFX010000010">
    <property type="protein sequence ID" value="MBO1519888.1"/>
    <property type="molecule type" value="Genomic_DNA"/>
</dbReference>